<dbReference type="STRING" id="2025994.A0A2T3A7S0"/>
<protein>
    <submittedName>
        <fullName evidence="2">Uncharacterized protein</fullName>
    </submittedName>
</protein>
<keyword evidence="1" id="KW-0472">Membrane</keyword>
<dbReference type="EMBL" id="KZ678444">
    <property type="protein sequence ID" value="PSR84389.1"/>
    <property type="molecule type" value="Genomic_DNA"/>
</dbReference>
<dbReference type="Proteomes" id="UP000241462">
    <property type="component" value="Unassembled WGS sequence"/>
</dbReference>
<organism evidence="2 3">
    <name type="scientific">Coniella lustricola</name>
    <dbReference type="NCBI Taxonomy" id="2025994"/>
    <lineage>
        <taxon>Eukaryota</taxon>
        <taxon>Fungi</taxon>
        <taxon>Dikarya</taxon>
        <taxon>Ascomycota</taxon>
        <taxon>Pezizomycotina</taxon>
        <taxon>Sordariomycetes</taxon>
        <taxon>Sordariomycetidae</taxon>
        <taxon>Diaporthales</taxon>
        <taxon>Schizoparmaceae</taxon>
        <taxon>Coniella</taxon>
    </lineage>
</organism>
<evidence type="ECO:0000313" key="2">
    <source>
        <dbReference type="EMBL" id="PSR84389.1"/>
    </source>
</evidence>
<feature type="transmembrane region" description="Helical" evidence="1">
    <location>
        <begin position="16"/>
        <end position="36"/>
    </location>
</feature>
<feature type="transmembrane region" description="Helical" evidence="1">
    <location>
        <begin position="92"/>
        <end position="112"/>
    </location>
</feature>
<keyword evidence="1" id="KW-0812">Transmembrane</keyword>
<proteinExistence type="predicted"/>
<keyword evidence="1" id="KW-1133">Transmembrane helix</keyword>
<accession>A0A2T3A7S0</accession>
<feature type="transmembrane region" description="Helical" evidence="1">
    <location>
        <begin position="124"/>
        <end position="144"/>
    </location>
</feature>
<name>A0A2T3A7S0_9PEZI</name>
<evidence type="ECO:0000256" key="1">
    <source>
        <dbReference type="SAM" id="Phobius"/>
    </source>
</evidence>
<dbReference type="AlphaFoldDB" id="A0A2T3A7S0"/>
<dbReference type="InParanoid" id="A0A2T3A7S0"/>
<feature type="transmembrane region" description="Helical" evidence="1">
    <location>
        <begin position="56"/>
        <end position="80"/>
    </location>
</feature>
<reference evidence="2 3" key="1">
    <citation type="journal article" date="2018" name="Mycol. Prog.">
        <title>Coniella lustricola, a new species from submerged detritus.</title>
        <authorList>
            <person name="Raudabaugh D.B."/>
            <person name="Iturriaga T."/>
            <person name="Carver A."/>
            <person name="Mondo S."/>
            <person name="Pangilinan J."/>
            <person name="Lipzen A."/>
            <person name="He G."/>
            <person name="Amirebrahimi M."/>
            <person name="Grigoriev I.V."/>
            <person name="Miller A.N."/>
        </authorList>
    </citation>
    <scope>NUCLEOTIDE SEQUENCE [LARGE SCALE GENOMIC DNA]</scope>
    <source>
        <strain evidence="2 3">B22-T-1</strain>
    </source>
</reference>
<gene>
    <name evidence="2" type="ORF">BD289DRAFT_368674</name>
</gene>
<evidence type="ECO:0000313" key="3">
    <source>
        <dbReference type="Proteomes" id="UP000241462"/>
    </source>
</evidence>
<dbReference type="OrthoDB" id="3254104at2759"/>
<keyword evidence="3" id="KW-1185">Reference proteome</keyword>
<sequence>MLSYNQMILDASDASAYYNIAAAALLWIMLAGILVLPGTFTTLQKSDTALQNVIQYIPLLPVAIIFYLSGMIGVLYLWNVFRGNYIWLIQHLFQPGTLNTLTGLVTVIINIYTARNGTWSPTAWATLAIVVVSFSWMMSLLMIYKLRLMRMRNAVAIILPN</sequence>